<comment type="caution">
    <text evidence="1">The sequence shown here is derived from an EMBL/GenBank/DDBJ whole genome shotgun (WGS) entry which is preliminary data.</text>
</comment>
<reference evidence="1" key="2">
    <citation type="journal article" date="2022" name="New Phytol.">
        <title>Evolutionary transition to the ectomycorrhizal habit in the genomes of a hyperdiverse lineage of mushroom-forming fungi.</title>
        <authorList>
            <person name="Looney B."/>
            <person name="Miyauchi S."/>
            <person name="Morin E."/>
            <person name="Drula E."/>
            <person name="Courty P.E."/>
            <person name="Kohler A."/>
            <person name="Kuo A."/>
            <person name="LaButti K."/>
            <person name="Pangilinan J."/>
            <person name="Lipzen A."/>
            <person name="Riley R."/>
            <person name="Andreopoulos W."/>
            <person name="He G."/>
            <person name="Johnson J."/>
            <person name="Nolan M."/>
            <person name="Tritt A."/>
            <person name="Barry K.W."/>
            <person name="Grigoriev I.V."/>
            <person name="Nagy L.G."/>
            <person name="Hibbett D."/>
            <person name="Henrissat B."/>
            <person name="Matheny P.B."/>
            <person name="Labbe J."/>
            <person name="Martin F.M."/>
        </authorList>
    </citation>
    <scope>NUCLEOTIDE SEQUENCE</scope>
    <source>
        <strain evidence="1">HHB10654</strain>
    </source>
</reference>
<organism evidence="1 2">
    <name type="scientific">Artomyces pyxidatus</name>
    <dbReference type="NCBI Taxonomy" id="48021"/>
    <lineage>
        <taxon>Eukaryota</taxon>
        <taxon>Fungi</taxon>
        <taxon>Dikarya</taxon>
        <taxon>Basidiomycota</taxon>
        <taxon>Agaricomycotina</taxon>
        <taxon>Agaricomycetes</taxon>
        <taxon>Russulales</taxon>
        <taxon>Auriscalpiaceae</taxon>
        <taxon>Artomyces</taxon>
    </lineage>
</organism>
<evidence type="ECO:0000313" key="1">
    <source>
        <dbReference type="EMBL" id="KAI0055794.1"/>
    </source>
</evidence>
<name>A0ACB8SGW0_9AGAM</name>
<gene>
    <name evidence="1" type="ORF">BV25DRAFT_1921528</name>
</gene>
<reference evidence="1" key="1">
    <citation type="submission" date="2021-03" db="EMBL/GenBank/DDBJ databases">
        <authorList>
            <consortium name="DOE Joint Genome Institute"/>
            <person name="Ahrendt S."/>
            <person name="Looney B.P."/>
            <person name="Miyauchi S."/>
            <person name="Morin E."/>
            <person name="Drula E."/>
            <person name="Courty P.E."/>
            <person name="Chicoki N."/>
            <person name="Fauchery L."/>
            <person name="Kohler A."/>
            <person name="Kuo A."/>
            <person name="Labutti K."/>
            <person name="Pangilinan J."/>
            <person name="Lipzen A."/>
            <person name="Riley R."/>
            <person name="Andreopoulos W."/>
            <person name="He G."/>
            <person name="Johnson J."/>
            <person name="Barry K.W."/>
            <person name="Grigoriev I.V."/>
            <person name="Nagy L."/>
            <person name="Hibbett D."/>
            <person name="Henrissat B."/>
            <person name="Matheny P.B."/>
            <person name="Labbe J."/>
            <person name="Martin F."/>
        </authorList>
    </citation>
    <scope>NUCLEOTIDE SEQUENCE</scope>
    <source>
        <strain evidence="1">HHB10654</strain>
    </source>
</reference>
<dbReference type="Proteomes" id="UP000814140">
    <property type="component" value="Unassembled WGS sequence"/>
</dbReference>
<sequence>MSTDDRSRGASANVDRLRLFGRHNFVTEEPSFVSHRRGNTNTVTREPFVRRTEETALRSGDNNFRTLFKTIAALGIAIMALRLDLHLNFTPIPLCHSIFGVPMVVRLAPRGYVARSNTILSSPFAGVSINIGPVSLQAQLATKPHPHALDLPQTHDTEPHPLDSDLVSSVILNLTSSTYSPPLRWDISVWTRLLRTKQRTPNIALSPDVGPGDCWPFAGSNGTLGIGLSAPAIITGVTIRHATVSTVSHVSSAPRSMVLWGVVDAREIAGARCDNRSNGTFPEYLRDTVAPGHRVIPLLEAEYGLEGAASQRFNYKKKLILSPNHASSVTSVAISRDGTHLASASLDGKVFVFAIQSGERLHEFIAGTAVVSLVWPKSDSSVLLFGCDDGTLVSVALQEDEIRTSRFQAHFKPLEYLSPVVDSPFLASAARDEVKVWGQMVGSDGKEHWLTGVDIPPPPSDVAHRQDPNVAISIHWLSNPDTLNHDSNGVLLVAYLCWNLRSLSPEWRIAHRGCGAVDLSPNRQTLAVHAIPQATHFDIYDVKSRSKIRTVEVEESLKSRPLPVRFLHDGFALLGGSYAGNIRIWDIDSGDRLQVLRHGDCLVQALAPCYVAKTDTFLIATGTAGGEIFLWDAVPTVQALRPISGWQSSFRLTLPPPLSYCVWLFNILLVSFLVLVLAKVWYFLKTYV</sequence>
<protein>
    <submittedName>
        <fullName evidence="1">WD40 repeat-like protein</fullName>
    </submittedName>
</protein>
<accession>A0ACB8SGW0</accession>
<dbReference type="EMBL" id="MU277279">
    <property type="protein sequence ID" value="KAI0055794.1"/>
    <property type="molecule type" value="Genomic_DNA"/>
</dbReference>
<proteinExistence type="predicted"/>
<keyword evidence="2" id="KW-1185">Reference proteome</keyword>
<evidence type="ECO:0000313" key="2">
    <source>
        <dbReference type="Proteomes" id="UP000814140"/>
    </source>
</evidence>